<evidence type="ECO:0000256" key="2">
    <source>
        <dbReference type="SAM" id="MobiDB-lite"/>
    </source>
</evidence>
<feature type="compositionally biased region" description="Polar residues" evidence="2">
    <location>
        <begin position="78"/>
        <end position="87"/>
    </location>
</feature>
<name>A0A2U7UE89_9VIRU</name>
<gene>
    <name evidence="3" type="ORF">pmac_cds_101</name>
</gene>
<feature type="compositionally biased region" description="Polar residues" evidence="2">
    <location>
        <begin position="176"/>
        <end position="189"/>
    </location>
</feature>
<feature type="coiled-coil region" evidence="1">
    <location>
        <begin position="277"/>
        <end position="304"/>
    </location>
</feature>
<dbReference type="GeneID" id="36841244"/>
<dbReference type="EMBL" id="MG011691">
    <property type="protein sequence ID" value="AVK76789.1"/>
    <property type="molecule type" value="Genomic_DNA"/>
</dbReference>
<feature type="compositionally biased region" description="Acidic residues" evidence="2">
    <location>
        <begin position="134"/>
        <end position="145"/>
    </location>
</feature>
<organism evidence="3">
    <name type="scientific">Pandoravirus macleodensis</name>
    <dbReference type="NCBI Taxonomy" id="2107707"/>
    <lineage>
        <taxon>Viruses</taxon>
        <taxon>Pandoravirus</taxon>
    </lineage>
</organism>
<keyword evidence="1" id="KW-0175">Coiled coil</keyword>
<reference evidence="3" key="1">
    <citation type="journal article" date="2018" name="Nat. Commun.">
        <title>Diversity and evolution of the emerging Pandoraviridae family.</title>
        <authorList>
            <person name="Legendre M."/>
            <person name="Fabre E."/>
            <person name="Poirot O."/>
            <person name="Jeudy S."/>
            <person name="Lartigue A."/>
            <person name="Alempic J.M."/>
            <person name="Beucher L."/>
            <person name="Philippe N."/>
            <person name="Bertaux L."/>
            <person name="Christo-Foroux E."/>
            <person name="Labadie K."/>
            <person name="Coute Y."/>
            <person name="Abergel C."/>
            <person name="Claverie J.M."/>
        </authorList>
    </citation>
    <scope>NUCLEOTIDE SEQUENCE [LARGE SCALE GENOMIC DNA]</scope>
    <source>
        <strain evidence="3">Macleodensis</strain>
    </source>
</reference>
<evidence type="ECO:0000256" key="1">
    <source>
        <dbReference type="SAM" id="Coils"/>
    </source>
</evidence>
<feature type="region of interest" description="Disordered" evidence="2">
    <location>
        <begin position="46"/>
        <end position="263"/>
    </location>
</feature>
<proteinExistence type="predicted"/>
<feature type="compositionally biased region" description="Polar residues" evidence="2">
    <location>
        <begin position="439"/>
        <end position="450"/>
    </location>
</feature>
<feature type="compositionally biased region" description="Basic and acidic residues" evidence="2">
    <location>
        <begin position="93"/>
        <end position="103"/>
    </location>
</feature>
<feature type="region of interest" description="Disordered" evidence="2">
    <location>
        <begin position="430"/>
        <end position="458"/>
    </location>
</feature>
<feature type="compositionally biased region" description="Basic and acidic residues" evidence="2">
    <location>
        <begin position="226"/>
        <end position="235"/>
    </location>
</feature>
<sequence length="458" mass="50386">MTTTTRPLLQLDDTDDHDARDVDIGAFFAPRHGAPAAYDAFAALDPLDDDYDADGKGRAGHSIDDDHSGGGDDAGGTVRNNNHNGQQHVKHARAFEDRGDRRSSGAARVLGQQQRHEDHDPFARLYNNGGGGGDGDDDDDDDGTDDASGSQSTNRKERASSCFGVAPSARTGRRAMNSSDRTGSANAQDENALFGQHHRHHHHQQQQHYQRGRHQRNHHHHHDNHHHVDEPRHEPPTFTAPFLASPARASSCPSQGSPVTHTTVATASHATDHEFDLRDARRAYVEATEELAERQRAYEIEREETIKKMDARHKLSVLPLHEAAAAAQDRMRAAAGALQRQFDRRVVELEADNTLGHEARAVQLASIERARMAALHPNDAYGHRERAATAAAMDSVMSMVDSLFGGRDGVFLRGPAAPFVRVVPLQPVAPPRQRAHNRQVPSPQRHTPQSAVRIEEID</sequence>
<evidence type="ECO:0000313" key="3">
    <source>
        <dbReference type="EMBL" id="AVK76789.1"/>
    </source>
</evidence>
<accession>A0A2U7UE89</accession>
<feature type="compositionally biased region" description="Basic residues" evidence="2">
    <location>
        <begin position="196"/>
        <end position="225"/>
    </location>
</feature>
<protein>
    <submittedName>
        <fullName evidence="3">Uncharacterized protein</fullName>
    </submittedName>
</protein>
<feature type="compositionally biased region" description="Basic and acidic residues" evidence="2">
    <location>
        <begin position="53"/>
        <end position="70"/>
    </location>
</feature>
<dbReference type="RefSeq" id="YP_009480785.1">
    <property type="nucleotide sequence ID" value="NC_037665.1"/>
</dbReference>
<dbReference type="KEGG" id="vg:36841244"/>
<dbReference type="Proteomes" id="UP000249758">
    <property type="component" value="Segment"/>
</dbReference>